<proteinExistence type="predicted"/>
<dbReference type="EMBL" id="CP045809">
    <property type="protein sequence ID" value="QHN34006.1"/>
    <property type="molecule type" value="Genomic_DNA"/>
</dbReference>
<name>A0ABX6IDR9_9ACTN</name>
<evidence type="ECO:0000313" key="1">
    <source>
        <dbReference type="EMBL" id="QHN34006.1"/>
    </source>
</evidence>
<reference evidence="1" key="1">
    <citation type="journal article" date="2021" name="Nat. Microbiol.">
        <title>Cocultivation of an ultrasmall environmental parasitic bacterium with lytic ability against bacteria associated with wastewater foams.</title>
        <authorList>
            <person name="Batinovic S."/>
            <person name="Rose J.J.A."/>
            <person name="Ratcliffe J."/>
            <person name="Seviour R.J."/>
            <person name="Petrovski S."/>
        </authorList>
    </citation>
    <scope>NUCLEOTIDE SEQUENCE</scope>
    <source>
        <strain evidence="1">CON9</strain>
    </source>
</reference>
<keyword evidence="2" id="KW-1185">Reference proteome</keyword>
<sequence>MKFYKSSKSRSQGRGSWSVIFRHPARIDVSTGKAGRRVRRGLGTSNDVDADRMVDQLNQILSTPELWEATARTTALGRFDERVVEIFYDGLESTEVDFAKLRDQVLPLPGESDGYRTVLLLGTTGAGKTTVVRQILGTDPDAERFPSTSTAKTTVADTELITTDAEEYRAVVTFVPRDEVVDYLVENVSAAARAAYRGEPDEKIRRYLLDHVNQRYRFSYVLGRGASPVEDLDLADVDDDDDDDDIDDINPAEYGAVDLAVTNDVVAEAVAAVKAVVARYVGEAEKLLDVSGGLQVLADSVEEESQDDERVAAELIEEELDRELRQSDEFHTIVDLLVDEIEKRFAALDVGNLQRSRQGWPSTWSWESTDRGSFIKAVTRFSSNYAPLFGRLLTPLVNGIRVEGPFRPSWSSDPVRLVLVDGEGLGHTPKSVATLSTHVATQLQAVDAVLLVDNAAQPMQAASVAALKGIAVSGNASKLHTIFTHFDQVKGDNLPTFSEREQHVMASVENVLSSIGDELGPPAERILRRRLNEARYFVGGIHEQLRVGKKASRRSIEQINELLKVLERPAGSTESGPSRPVFESADLPLAVTAAARSFHSRWRGLLGLEYNSEAPKEHWTRVKALSRRLAEGWDDEYDNLKPVAELRYQLEAQIYLLLQRPKRWSNGEPEEEEKQVTLEILSSAVTIHLVELTQRRLRDEVRAGWQQAYLQSGSGSTFARARIIERDVFDRGAPIPSVSVSPDQNRFLRDVVDIVVTVVKEFGGGFE</sequence>
<accession>A0ABX6IDR9</accession>
<dbReference type="Gene3D" id="3.40.50.300">
    <property type="entry name" value="P-loop containing nucleotide triphosphate hydrolases"/>
    <property type="match status" value="1"/>
</dbReference>
<dbReference type="Proteomes" id="UP001059836">
    <property type="component" value="Chromosome"/>
</dbReference>
<dbReference type="SUPFAM" id="SSF52540">
    <property type="entry name" value="P-loop containing nucleoside triphosphate hydrolases"/>
    <property type="match status" value="1"/>
</dbReference>
<evidence type="ECO:0008006" key="3">
    <source>
        <dbReference type="Google" id="ProtNLM"/>
    </source>
</evidence>
<evidence type="ECO:0000313" key="2">
    <source>
        <dbReference type="Proteomes" id="UP001059836"/>
    </source>
</evidence>
<dbReference type="InterPro" id="IPR027417">
    <property type="entry name" value="P-loop_NTPase"/>
</dbReference>
<gene>
    <name evidence="1" type="ORF">GII31_02860</name>
</gene>
<organism evidence="1 2">
    <name type="scientific">Gordonia pseudamarae</name>
    <dbReference type="NCBI Taxonomy" id="2831662"/>
    <lineage>
        <taxon>Bacteria</taxon>
        <taxon>Bacillati</taxon>
        <taxon>Actinomycetota</taxon>
        <taxon>Actinomycetes</taxon>
        <taxon>Mycobacteriales</taxon>
        <taxon>Gordoniaceae</taxon>
        <taxon>Gordonia</taxon>
    </lineage>
</organism>
<dbReference type="RefSeq" id="WP_260840274.1">
    <property type="nucleotide sequence ID" value="NZ_CP045809.1"/>
</dbReference>
<protein>
    <recommendedName>
        <fullName evidence="3">50S ribosome-binding GTPase</fullName>
    </recommendedName>
</protein>